<comment type="caution">
    <text evidence="8">The sequence shown here is derived from an EMBL/GenBank/DDBJ whole genome shotgun (WGS) entry which is preliminary data.</text>
</comment>
<evidence type="ECO:0000256" key="5">
    <source>
        <dbReference type="SAM" id="MobiDB-lite"/>
    </source>
</evidence>
<evidence type="ECO:0000256" key="3">
    <source>
        <dbReference type="ARBA" id="ARBA00023026"/>
    </source>
</evidence>
<comment type="subcellular location">
    <subcellularLocation>
        <location evidence="1">Host membrane</location>
    </subcellularLocation>
</comment>
<evidence type="ECO:0000313" key="9">
    <source>
        <dbReference type="Proteomes" id="UP000660885"/>
    </source>
</evidence>
<sequence length="336" mass="34244">MSGLGPVGGPAPGLVDRTERLGGTDKRQAPPTTSAGAPPPPPASMGGDHIPVLAEPFGMDTTSMMTAFLAIKVKMGDAQQRDTEKDIQADGLARKGHDLDMAKKMGDAIEKQQESEAKSAIMKVFAWIAVALTAIIATAMAVISGGALAAAAAALTVAVAVTMTTLDQTGVMAKLQDAIQQSLVKNGMSEEAAKKWAQGLTMGITIAASLMTLVAGGGGLASAVAETTEEATTLAVKIATVAGKIAVAANAAVTITQAGVGIAAGVDSYNAAQDEADAAEVKKMIAKLQEAMGDETDRLQQMVLQMQDTTTKVMNMIKGQAETAETLLHNMAVPSA</sequence>
<protein>
    <submittedName>
        <fullName evidence="8">Type III secretion system translocon subunit SctE</fullName>
    </submittedName>
</protein>
<feature type="region of interest" description="Disordered" evidence="5">
    <location>
        <begin position="1"/>
        <end position="53"/>
    </location>
</feature>
<dbReference type="Proteomes" id="UP000660885">
    <property type="component" value="Unassembled WGS sequence"/>
</dbReference>
<feature type="transmembrane region" description="Helical" evidence="6">
    <location>
        <begin position="124"/>
        <end position="143"/>
    </location>
</feature>
<feature type="compositionally biased region" description="Gly residues" evidence="5">
    <location>
        <begin position="1"/>
        <end position="11"/>
    </location>
</feature>
<name>A0ABS1U5S7_9PROT</name>
<feature type="domain" description="Translocator protein BipB-like C-terminal" evidence="7">
    <location>
        <begin position="190"/>
        <end position="329"/>
    </location>
</feature>
<dbReference type="RefSeq" id="WP_202833285.1">
    <property type="nucleotide sequence ID" value="NZ_JAETWB010000010.1"/>
</dbReference>
<evidence type="ECO:0000259" key="7">
    <source>
        <dbReference type="Pfam" id="PF04888"/>
    </source>
</evidence>
<keyword evidence="3" id="KW-0843">Virulence</keyword>
<keyword evidence="6" id="KW-0472">Membrane</keyword>
<evidence type="ECO:0000256" key="1">
    <source>
        <dbReference type="ARBA" id="ARBA00004551"/>
    </source>
</evidence>
<feature type="compositionally biased region" description="Basic and acidic residues" evidence="5">
    <location>
        <begin position="16"/>
        <end position="28"/>
    </location>
</feature>
<keyword evidence="2" id="KW-1043">Host membrane</keyword>
<keyword evidence="9" id="KW-1185">Reference proteome</keyword>
<keyword evidence="6" id="KW-1133">Transmembrane helix</keyword>
<dbReference type="InterPro" id="IPR006972">
    <property type="entry name" value="BipB-like_C"/>
</dbReference>
<evidence type="ECO:0000256" key="6">
    <source>
        <dbReference type="SAM" id="Phobius"/>
    </source>
</evidence>
<reference evidence="8 9" key="1">
    <citation type="submission" date="2021-01" db="EMBL/GenBank/DDBJ databases">
        <title>Belnapia mucosa sp. nov. and Belnapia arida sp. nov., isolated from the Tabernas Desert (Almeria, Spain).</title>
        <authorList>
            <person name="Molina-Menor E."/>
            <person name="Vidal-Verdu A."/>
            <person name="Calonge A."/>
            <person name="Satari L."/>
            <person name="Pereto J."/>
            <person name="Porcar M."/>
        </authorList>
    </citation>
    <scope>NUCLEOTIDE SEQUENCE [LARGE SCALE GENOMIC DNA]</scope>
    <source>
        <strain evidence="8 9">T18</strain>
    </source>
</reference>
<feature type="transmembrane region" description="Helical" evidence="6">
    <location>
        <begin position="149"/>
        <end position="166"/>
    </location>
</feature>
<comment type="similarity">
    <text evidence="4">Belongs to the SctE/SipB/YopB family.</text>
</comment>
<keyword evidence="6" id="KW-0812">Transmembrane</keyword>
<gene>
    <name evidence="8" type="primary">sctE</name>
    <name evidence="8" type="ORF">JMJ56_18655</name>
</gene>
<evidence type="ECO:0000256" key="2">
    <source>
        <dbReference type="ARBA" id="ARBA00022870"/>
    </source>
</evidence>
<dbReference type="Pfam" id="PF04888">
    <property type="entry name" value="SseC"/>
    <property type="match status" value="1"/>
</dbReference>
<evidence type="ECO:0000313" key="8">
    <source>
        <dbReference type="EMBL" id="MBL6080046.1"/>
    </source>
</evidence>
<evidence type="ECO:0000256" key="4">
    <source>
        <dbReference type="ARBA" id="ARBA00035640"/>
    </source>
</evidence>
<dbReference type="EMBL" id="JAETWB010000010">
    <property type="protein sequence ID" value="MBL6080046.1"/>
    <property type="molecule type" value="Genomic_DNA"/>
</dbReference>
<accession>A0ABS1U5S7</accession>
<proteinExistence type="inferred from homology"/>
<organism evidence="8 9">
    <name type="scientific">Belnapia arida</name>
    <dbReference type="NCBI Taxonomy" id="2804533"/>
    <lineage>
        <taxon>Bacteria</taxon>
        <taxon>Pseudomonadati</taxon>
        <taxon>Pseudomonadota</taxon>
        <taxon>Alphaproteobacteria</taxon>
        <taxon>Acetobacterales</taxon>
        <taxon>Roseomonadaceae</taxon>
        <taxon>Belnapia</taxon>
    </lineage>
</organism>